<evidence type="ECO:0000256" key="2">
    <source>
        <dbReference type="ARBA" id="ARBA00022679"/>
    </source>
</evidence>
<feature type="transmembrane region" description="Helical" evidence="7">
    <location>
        <begin position="68"/>
        <end position="86"/>
    </location>
</feature>
<dbReference type="GO" id="GO:0006612">
    <property type="term" value="P:protein targeting to membrane"/>
    <property type="evidence" value="ECO:0007669"/>
    <property type="project" value="TreeGrafter"/>
</dbReference>
<name>A0A7S1F378_NOCSC</name>
<evidence type="ECO:0000256" key="4">
    <source>
        <dbReference type="ARBA" id="ARBA00022989"/>
    </source>
</evidence>
<dbReference type="AlphaFoldDB" id="A0A7S1F378"/>
<keyword evidence="3 7" id="KW-0812">Transmembrane</keyword>
<evidence type="ECO:0000256" key="3">
    <source>
        <dbReference type="ARBA" id="ARBA00022692"/>
    </source>
</evidence>
<organism evidence="9">
    <name type="scientific">Noctiluca scintillans</name>
    <name type="common">Sea sparkle</name>
    <name type="synonym">Red tide dinoflagellate</name>
    <dbReference type="NCBI Taxonomy" id="2966"/>
    <lineage>
        <taxon>Eukaryota</taxon>
        <taxon>Sar</taxon>
        <taxon>Alveolata</taxon>
        <taxon>Dinophyceae</taxon>
        <taxon>Noctilucales</taxon>
        <taxon>Noctilucaceae</taxon>
        <taxon>Noctiluca</taxon>
    </lineage>
</organism>
<evidence type="ECO:0000256" key="7">
    <source>
        <dbReference type="RuleBase" id="RU079119"/>
    </source>
</evidence>
<keyword evidence="2 7" id="KW-0808">Transferase</keyword>
<evidence type="ECO:0000259" key="8">
    <source>
        <dbReference type="Pfam" id="PF01529"/>
    </source>
</evidence>
<sequence length="294" mass="31374">MEVRDGHGLCVALPPQPKRRKTEMRLQASMGCATVVLITSCCVAATEFGARSMDGWAPQVLLSVSRCLVYIAALVAFGCLMGLMFGDPGVIKRSESTCLPVPPSILEKINASERVDFGANIVENGLTYCVRCLVWRIHGSSGSDLECCSSAQGWEWCNGTGNRIHHCDTCQRCVEHFDHHCGVFGRCIAGQGFGGNMGYFKTILAMGNFGGAVSSVFLCGGLSQVGNAGMWVAVIFVGYLGLYCVAGAVVLCIWGIYACMKRRREWSSLPADEGALGPSGLVIGRSENVSVPPT</sequence>
<comment type="subcellular location">
    <subcellularLocation>
        <location evidence="1">Membrane</location>
        <topology evidence="1">Multi-pass membrane protein</topology>
    </subcellularLocation>
</comment>
<comment type="catalytic activity">
    <reaction evidence="7">
        <text>L-cysteinyl-[protein] + hexadecanoyl-CoA = S-hexadecanoyl-L-cysteinyl-[protein] + CoA</text>
        <dbReference type="Rhea" id="RHEA:36683"/>
        <dbReference type="Rhea" id="RHEA-COMP:10131"/>
        <dbReference type="Rhea" id="RHEA-COMP:11032"/>
        <dbReference type="ChEBI" id="CHEBI:29950"/>
        <dbReference type="ChEBI" id="CHEBI:57287"/>
        <dbReference type="ChEBI" id="CHEBI:57379"/>
        <dbReference type="ChEBI" id="CHEBI:74151"/>
        <dbReference type="EC" id="2.3.1.225"/>
    </reaction>
</comment>
<keyword evidence="4 7" id="KW-1133">Transmembrane helix</keyword>
<dbReference type="GO" id="GO:0005783">
    <property type="term" value="C:endoplasmic reticulum"/>
    <property type="evidence" value="ECO:0007669"/>
    <property type="project" value="TreeGrafter"/>
</dbReference>
<comment type="similarity">
    <text evidence="7">Belongs to the DHHC palmitoyltransferase family.</text>
</comment>
<evidence type="ECO:0000256" key="1">
    <source>
        <dbReference type="ARBA" id="ARBA00004141"/>
    </source>
</evidence>
<evidence type="ECO:0000256" key="5">
    <source>
        <dbReference type="ARBA" id="ARBA00023136"/>
    </source>
</evidence>
<keyword evidence="5 7" id="KW-0472">Membrane</keyword>
<dbReference type="Pfam" id="PF01529">
    <property type="entry name" value="DHHC"/>
    <property type="match status" value="1"/>
</dbReference>
<dbReference type="GO" id="GO:0005794">
    <property type="term" value="C:Golgi apparatus"/>
    <property type="evidence" value="ECO:0007669"/>
    <property type="project" value="TreeGrafter"/>
</dbReference>
<gene>
    <name evidence="9" type="ORF">NSCI0253_LOCUS14624</name>
</gene>
<feature type="transmembrane region" description="Helical" evidence="7">
    <location>
        <begin position="28"/>
        <end position="48"/>
    </location>
</feature>
<dbReference type="PROSITE" id="PS50216">
    <property type="entry name" value="DHHC"/>
    <property type="match status" value="1"/>
</dbReference>
<dbReference type="PANTHER" id="PTHR22883">
    <property type="entry name" value="ZINC FINGER DHHC DOMAIN CONTAINING PROTEIN"/>
    <property type="match status" value="1"/>
</dbReference>
<dbReference type="GO" id="GO:0016020">
    <property type="term" value="C:membrane"/>
    <property type="evidence" value="ECO:0007669"/>
    <property type="project" value="UniProtKB-SubCell"/>
</dbReference>
<keyword evidence="6 7" id="KW-0012">Acyltransferase</keyword>
<evidence type="ECO:0000256" key="6">
    <source>
        <dbReference type="ARBA" id="ARBA00023315"/>
    </source>
</evidence>
<dbReference type="InterPro" id="IPR039859">
    <property type="entry name" value="PFA4/ZDH16/20/ERF2-like"/>
</dbReference>
<protein>
    <recommendedName>
        <fullName evidence="7">Palmitoyltransferase</fullName>
        <ecNumber evidence="7">2.3.1.225</ecNumber>
    </recommendedName>
</protein>
<dbReference type="InterPro" id="IPR001594">
    <property type="entry name" value="Palmitoyltrfase_DHHC"/>
</dbReference>
<feature type="transmembrane region" description="Helical" evidence="7">
    <location>
        <begin position="231"/>
        <end position="257"/>
    </location>
</feature>
<accession>A0A7S1F378</accession>
<feature type="domain" description="Palmitoyltransferase DHHC" evidence="8">
    <location>
        <begin position="161"/>
        <end position="257"/>
    </location>
</feature>
<proteinExistence type="inferred from homology"/>
<dbReference type="EC" id="2.3.1.225" evidence="7"/>
<evidence type="ECO:0000313" key="9">
    <source>
        <dbReference type="EMBL" id="CAD8840276.1"/>
    </source>
</evidence>
<feature type="transmembrane region" description="Helical" evidence="7">
    <location>
        <begin position="203"/>
        <end position="225"/>
    </location>
</feature>
<dbReference type="GO" id="GO:0019706">
    <property type="term" value="F:protein-cysteine S-palmitoyltransferase activity"/>
    <property type="evidence" value="ECO:0007669"/>
    <property type="project" value="UniProtKB-EC"/>
</dbReference>
<comment type="domain">
    <text evidence="7">The DHHC domain is required for palmitoyltransferase activity.</text>
</comment>
<reference evidence="9" key="1">
    <citation type="submission" date="2021-01" db="EMBL/GenBank/DDBJ databases">
        <authorList>
            <person name="Corre E."/>
            <person name="Pelletier E."/>
            <person name="Niang G."/>
            <person name="Scheremetjew M."/>
            <person name="Finn R."/>
            <person name="Kale V."/>
            <person name="Holt S."/>
            <person name="Cochrane G."/>
            <person name="Meng A."/>
            <person name="Brown T."/>
            <person name="Cohen L."/>
        </authorList>
    </citation>
    <scope>NUCLEOTIDE SEQUENCE</scope>
</reference>
<dbReference type="EMBL" id="HBFQ01020960">
    <property type="protein sequence ID" value="CAD8840276.1"/>
    <property type="molecule type" value="Transcribed_RNA"/>
</dbReference>